<accession>A0AAW0GQC8</accession>
<organism evidence="1 2">
    <name type="scientific">Cerrena zonata</name>
    <dbReference type="NCBI Taxonomy" id="2478898"/>
    <lineage>
        <taxon>Eukaryota</taxon>
        <taxon>Fungi</taxon>
        <taxon>Dikarya</taxon>
        <taxon>Basidiomycota</taxon>
        <taxon>Agaricomycotina</taxon>
        <taxon>Agaricomycetes</taxon>
        <taxon>Polyporales</taxon>
        <taxon>Cerrenaceae</taxon>
        <taxon>Cerrena</taxon>
    </lineage>
</organism>
<dbReference type="Proteomes" id="UP001385951">
    <property type="component" value="Unassembled WGS sequence"/>
</dbReference>
<keyword evidence="2" id="KW-1185">Reference proteome</keyword>
<dbReference type="EMBL" id="JASBNA010000005">
    <property type="protein sequence ID" value="KAK7691764.1"/>
    <property type="molecule type" value="Genomic_DNA"/>
</dbReference>
<evidence type="ECO:0000313" key="2">
    <source>
        <dbReference type="Proteomes" id="UP001385951"/>
    </source>
</evidence>
<comment type="caution">
    <text evidence="1">The sequence shown here is derived from an EMBL/GenBank/DDBJ whole genome shotgun (WGS) entry which is preliminary data.</text>
</comment>
<gene>
    <name evidence="1" type="ORF">QCA50_005165</name>
</gene>
<dbReference type="AlphaFoldDB" id="A0AAW0GQC8"/>
<protein>
    <submittedName>
        <fullName evidence="1">Uncharacterized protein</fullName>
    </submittedName>
</protein>
<name>A0AAW0GQC8_9APHY</name>
<sequence>MATPSWVGLDVIYKPQELSKSVYPIFNQHTHVEQYTSQWLALVRTVAAHAVAAEVAALVPRIRAPAAPAVTTPRLKLTPLDVRVAKLMHATAPVHVPVVRRFERLTVRRLSDLSDNSCTITISGFLSLNLLLL</sequence>
<reference evidence="1 2" key="1">
    <citation type="submission" date="2022-09" db="EMBL/GenBank/DDBJ databases">
        <authorList>
            <person name="Palmer J.M."/>
        </authorList>
    </citation>
    <scope>NUCLEOTIDE SEQUENCE [LARGE SCALE GENOMIC DNA]</scope>
    <source>
        <strain evidence="1 2">DSM 7382</strain>
    </source>
</reference>
<evidence type="ECO:0000313" key="1">
    <source>
        <dbReference type="EMBL" id="KAK7691764.1"/>
    </source>
</evidence>
<proteinExistence type="predicted"/>